<dbReference type="Pfam" id="PF00293">
    <property type="entry name" value="NUDIX"/>
    <property type="match status" value="1"/>
</dbReference>
<evidence type="ECO:0000256" key="1">
    <source>
        <dbReference type="ARBA" id="ARBA00000847"/>
    </source>
</evidence>
<evidence type="ECO:0000256" key="4">
    <source>
        <dbReference type="ARBA" id="ARBA00016377"/>
    </source>
</evidence>
<dbReference type="PANTHER" id="PTHR11839">
    <property type="entry name" value="UDP/ADP-SUGAR PYROPHOSPHATASE"/>
    <property type="match status" value="1"/>
</dbReference>
<dbReference type="RefSeq" id="WP_124935443.1">
    <property type="nucleotide sequence ID" value="NZ_RJVQ01000001.1"/>
</dbReference>
<organism evidence="9 10">
    <name type="scientific">Vibrio viridaestus</name>
    <dbReference type="NCBI Taxonomy" id="2487322"/>
    <lineage>
        <taxon>Bacteria</taxon>
        <taxon>Pseudomonadati</taxon>
        <taxon>Pseudomonadota</taxon>
        <taxon>Gammaproteobacteria</taxon>
        <taxon>Vibrionales</taxon>
        <taxon>Vibrionaceae</taxon>
        <taxon>Vibrio</taxon>
    </lineage>
</organism>
<dbReference type="PANTHER" id="PTHR11839:SF18">
    <property type="entry name" value="NUDIX HYDROLASE DOMAIN-CONTAINING PROTEIN"/>
    <property type="match status" value="1"/>
</dbReference>
<dbReference type="Gene3D" id="3.90.79.10">
    <property type="entry name" value="Nucleoside Triphosphate Pyrophosphohydrolase"/>
    <property type="match status" value="1"/>
</dbReference>
<dbReference type="SUPFAM" id="SSF55811">
    <property type="entry name" value="Nudix"/>
    <property type="match status" value="1"/>
</dbReference>
<dbReference type="GO" id="GO:0019693">
    <property type="term" value="P:ribose phosphate metabolic process"/>
    <property type="evidence" value="ECO:0007669"/>
    <property type="project" value="TreeGrafter"/>
</dbReference>
<reference evidence="9 10" key="1">
    <citation type="submission" date="2018-11" db="EMBL/GenBank/DDBJ databases">
        <title>Vibrio LJC006 sp. nov., isolated from seawater during the bloom of the enteromorpha.</title>
        <authorList>
            <person name="Liang J."/>
        </authorList>
    </citation>
    <scope>NUCLEOTIDE SEQUENCE [LARGE SCALE GENOMIC DNA]</scope>
    <source>
        <strain evidence="9 10">LJC006</strain>
    </source>
</reference>
<comment type="cofactor">
    <cofactor evidence="2">
        <name>Mg(2+)</name>
        <dbReference type="ChEBI" id="CHEBI:18420"/>
    </cofactor>
</comment>
<comment type="caution">
    <text evidence="9">The sequence shown here is derived from an EMBL/GenBank/DDBJ whole genome shotgun (WGS) entry which is preliminary data.</text>
</comment>
<keyword evidence="10" id="KW-1185">Reference proteome</keyword>
<dbReference type="CDD" id="cd03424">
    <property type="entry name" value="NUDIX_ADPRase_Nudt5_UGPPase_Nudt14"/>
    <property type="match status" value="1"/>
</dbReference>
<evidence type="ECO:0000256" key="2">
    <source>
        <dbReference type="ARBA" id="ARBA00001946"/>
    </source>
</evidence>
<gene>
    <name evidence="9" type="ORF">EES38_01755</name>
</gene>
<evidence type="ECO:0000256" key="3">
    <source>
        <dbReference type="ARBA" id="ARBA00007275"/>
    </source>
</evidence>
<evidence type="ECO:0000259" key="8">
    <source>
        <dbReference type="PROSITE" id="PS51462"/>
    </source>
</evidence>
<dbReference type="GO" id="GO:0016787">
    <property type="term" value="F:hydrolase activity"/>
    <property type="evidence" value="ECO:0007669"/>
    <property type="project" value="UniProtKB-KW"/>
</dbReference>
<evidence type="ECO:0000256" key="7">
    <source>
        <dbReference type="ARBA" id="ARBA00032272"/>
    </source>
</evidence>
<dbReference type="InterPro" id="IPR020084">
    <property type="entry name" value="NUDIX_hydrolase_CS"/>
</dbReference>
<proteinExistence type="inferred from homology"/>
<dbReference type="Proteomes" id="UP000281112">
    <property type="component" value="Unassembled WGS sequence"/>
</dbReference>
<dbReference type="PROSITE" id="PS00893">
    <property type="entry name" value="NUDIX_BOX"/>
    <property type="match status" value="1"/>
</dbReference>
<keyword evidence="5 9" id="KW-0378">Hydrolase</keyword>
<evidence type="ECO:0000256" key="5">
    <source>
        <dbReference type="ARBA" id="ARBA00022801"/>
    </source>
</evidence>
<evidence type="ECO:0000313" key="9">
    <source>
        <dbReference type="EMBL" id="RQW64794.1"/>
    </source>
</evidence>
<evidence type="ECO:0000313" key="10">
    <source>
        <dbReference type="Proteomes" id="UP000281112"/>
    </source>
</evidence>
<dbReference type="GO" id="GO:0005829">
    <property type="term" value="C:cytosol"/>
    <property type="evidence" value="ECO:0007669"/>
    <property type="project" value="TreeGrafter"/>
</dbReference>
<feature type="domain" description="Nudix hydrolase" evidence="8">
    <location>
        <begin position="31"/>
        <end position="168"/>
    </location>
</feature>
<comment type="catalytic activity">
    <reaction evidence="1">
        <text>GDP-alpha-D-mannose + H2O = alpha-D-mannose 1-phosphate + GMP + 2 H(+)</text>
        <dbReference type="Rhea" id="RHEA:27978"/>
        <dbReference type="ChEBI" id="CHEBI:15377"/>
        <dbReference type="ChEBI" id="CHEBI:15378"/>
        <dbReference type="ChEBI" id="CHEBI:57527"/>
        <dbReference type="ChEBI" id="CHEBI:58115"/>
        <dbReference type="ChEBI" id="CHEBI:58409"/>
    </reaction>
</comment>
<dbReference type="GO" id="GO:0006753">
    <property type="term" value="P:nucleoside phosphate metabolic process"/>
    <property type="evidence" value="ECO:0007669"/>
    <property type="project" value="TreeGrafter"/>
</dbReference>
<dbReference type="InterPro" id="IPR000086">
    <property type="entry name" value="NUDIX_hydrolase_dom"/>
</dbReference>
<sequence length="172" mass="19715">MSKEIHKWKSFILEEEDYIFPDQSHSRHTTLRHPGAAVIIAMNDEGKIAIIKQLRPSLNDWHIELPAGTKEDNETPLECAIRELEEETGYSASEFTYLGELIPAAGFCDEIQYLFLANQLSYTHRLAADEDEFIELMFLSVSEINTHIQKDRIKDSKTIAAIYKALLLGYLK</sequence>
<accession>A0A3N9TLD0</accession>
<comment type="similarity">
    <text evidence="3">Belongs to the Nudix hydrolase family. NudK subfamily.</text>
</comment>
<dbReference type="OrthoDB" id="9806150at2"/>
<dbReference type="EMBL" id="RJVQ01000001">
    <property type="protein sequence ID" value="RQW64794.1"/>
    <property type="molecule type" value="Genomic_DNA"/>
</dbReference>
<dbReference type="PROSITE" id="PS51462">
    <property type="entry name" value="NUDIX"/>
    <property type="match status" value="1"/>
</dbReference>
<dbReference type="AlphaFoldDB" id="A0A3N9TLD0"/>
<protein>
    <recommendedName>
        <fullName evidence="4">GDP-mannose pyrophosphatase</fullName>
    </recommendedName>
    <alternativeName>
        <fullName evidence="6">GDP-mannose hydrolase</fullName>
    </alternativeName>
    <alternativeName>
        <fullName evidence="7">GDPMK</fullName>
    </alternativeName>
</protein>
<name>A0A3N9TLD0_9VIBR</name>
<dbReference type="InterPro" id="IPR015797">
    <property type="entry name" value="NUDIX_hydrolase-like_dom_sf"/>
</dbReference>
<evidence type="ECO:0000256" key="6">
    <source>
        <dbReference type="ARBA" id="ARBA00032162"/>
    </source>
</evidence>